<dbReference type="InterPro" id="IPR041382">
    <property type="entry name" value="SH3_16"/>
</dbReference>
<comment type="similarity">
    <text evidence="1">Belongs to the peptidase C40 family.</text>
</comment>
<protein>
    <submittedName>
        <fullName evidence="6">NlpC/P60 family protein</fullName>
    </submittedName>
</protein>
<evidence type="ECO:0000313" key="6">
    <source>
        <dbReference type="EMBL" id="SHF75091.1"/>
    </source>
</evidence>
<dbReference type="Proteomes" id="UP000184509">
    <property type="component" value="Unassembled WGS sequence"/>
</dbReference>
<organism evidence="6 7">
    <name type="scientific">Bacteroides luti</name>
    <dbReference type="NCBI Taxonomy" id="1297750"/>
    <lineage>
        <taxon>Bacteria</taxon>
        <taxon>Pseudomonadati</taxon>
        <taxon>Bacteroidota</taxon>
        <taxon>Bacteroidia</taxon>
        <taxon>Bacteroidales</taxon>
        <taxon>Bacteroidaceae</taxon>
        <taxon>Bacteroides</taxon>
    </lineage>
</organism>
<dbReference type="Pfam" id="PF18348">
    <property type="entry name" value="SH3_16"/>
    <property type="match status" value="1"/>
</dbReference>
<dbReference type="Gene3D" id="2.30.30.40">
    <property type="entry name" value="SH3 Domains"/>
    <property type="match status" value="2"/>
</dbReference>
<dbReference type="InterPro" id="IPR051202">
    <property type="entry name" value="Peptidase_C40"/>
</dbReference>
<dbReference type="GO" id="GO:0006508">
    <property type="term" value="P:proteolysis"/>
    <property type="evidence" value="ECO:0007669"/>
    <property type="project" value="UniProtKB-KW"/>
</dbReference>
<dbReference type="STRING" id="1297750.SAMN05444405_11339"/>
<accession>A0A1M5E7R1</accession>
<dbReference type="SUPFAM" id="SSF54001">
    <property type="entry name" value="Cysteine proteinases"/>
    <property type="match status" value="1"/>
</dbReference>
<keyword evidence="2" id="KW-0645">Protease</keyword>
<dbReference type="Gene3D" id="3.90.1720.10">
    <property type="entry name" value="endopeptidase domain like (from Nostoc punctiforme)"/>
    <property type="match status" value="1"/>
</dbReference>
<reference evidence="6 7" key="1">
    <citation type="submission" date="2016-11" db="EMBL/GenBank/DDBJ databases">
        <authorList>
            <person name="Jaros S."/>
            <person name="Januszkiewicz K."/>
            <person name="Wedrychowicz H."/>
        </authorList>
    </citation>
    <scope>NUCLEOTIDE SEQUENCE [LARGE SCALE GENOMIC DNA]</scope>
    <source>
        <strain evidence="6 7">DSM 26991</strain>
    </source>
</reference>
<dbReference type="PROSITE" id="PS51935">
    <property type="entry name" value="NLPC_P60"/>
    <property type="match status" value="1"/>
</dbReference>
<evidence type="ECO:0000256" key="4">
    <source>
        <dbReference type="ARBA" id="ARBA00022807"/>
    </source>
</evidence>
<keyword evidence="7" id="KW-1185">Reference proteome</keyword>
<dbReference type="PANTHER" id="PTHR47053">
    <property type="entry name" value="MUREIN DD-ENDOPEPTIDASE MEPH-RELATED"/>
    <property type="match status" value="1"/>
</dbReference>
<dbReference type="EMBL" id="FQTV01000013">
    <property type="protein sequence ID" value="SHF75091.1"/>
    <property type="molecule type" value="Genomic_DNA"/>
</dbReference>
<gene>
    <name evidence="6" type="ORF">SAMN05444405_11339</name>
</gene>
<dbReference type="GO" id="GO:0008234">
    <property type="term" value="F:cysteine-type peptidase activity"/>
    <property type="evidence" value="ECO:0007669"/>
    <property type="project" value="UniProtKB-KW"/>
</dbReference>
<dbReference type="PANTHER" id="PTHR47053:SF1">
    <property type="entry name" value="MUREIN DD-ENDOPEPTIDASE MEPH-RELATED"/>
    <property type="match status" value="1"/>
</dbReference>
<sequence length="402" mass="45597">MLLKMKKRILLFLILFAGVVMCNYTFAKDLPKRIKKVIETVEQKYAPDRRNVVFDLEVKKKRKTLTLYGSTSIPEAKAELISLLLEKKYKIVDNFRLLPDSILGDKVYGVVNVSVANLRKKVSFASEMMTQALLGTPVKILQEDEWYRVQTPDNYITWVNSSSIIPMNKTEYNSWNASNKIVVTSHYGFTFEKPDLNSQTVSDVVSGNMLKCEGEERGFYKVSYPDGRIAYLPKSAGMPESQWVNRDKINADSIIKTGMTFMGIPYMWGGMSAKAMDCSGFVKMVMFLNGIILPRDASQMAYVGERIDISNGFENLKPGDLLFFGRKATAEQKERVIHVAIYIGNQKFIHSQGYVHISSFNPDDKDFDQYNLNRLLSAGRILGHIGTADISTLKSNPFYQPQ</sequence>
<keyword evidence="3" id="KW-0378">Hydrolase</keyword>
<name>A0A1M5E7R1_9BACE</name>
<evidence type="ECO:0000256" key="3">
    <source>
        <dbReference type="ARBA" id="ARBA00022801"/>
    </source>
</evidence>
<dbReference type="InterPro" id="IPR038765">
    <property type="entry name" value="Papain-like_cys_pep_sf"/>
</dbReference>
<dbReference type="Pfam" id="PF00877">
    <property type="entry name" value="NLPC_P60"/>
    <property type="match status" value="1"/>
</dbReference>
<feature type="domain" description="NlpC/P60" evidence="5">
    <location>
        <begin position="248"/>
        <end position="382"/>
    </location>
</feature>
<dbReference type="InterPro" id="IPR000064">
    <property type="entry name" value="NLP_P60_dom"/>
</dbReference>
<keyword evidence="4" id="KW-0788">Thiol protease</keyword>
<evidence type="ECO:0000313" key="7">
    <source>
        <dbReference type="Proteomes" id="UP000184509"/>
    </source>
</evidence>
<evidence type="ECO:0000256" key="2">
    <source>
        <dbReference type="ARBA" id="ARBA00022670"/>
    </source>
</evidence>
<evidence type="ECO:0000256" key="1">
    <source>
        <dbReference type="ARBA" id="ARBA00007074"/>
    </source>
</evidence>
<proteinExistence type="inferred from homology"/>
<dbReference type="AlphaFoldDB" id="A0A1M5E7R1"/>
<evidence type="ECO:0000259" key="5">
    <source>
        <dbReference type="PROSITE" id="PS51935"/>
    </source>
</evidence>